<name>A0A433ADH4_9FUNG</name>
<dbReference type="AlphaFoldDB" id="A0A433ADH4"/>
<sequence length="165" mass="17544">MTPVDSYKFRGPRTPYPKNSNHLPTSTKRPLQLAMTDPHPTTISSILGVQSGPHRTHTANRASNRPSFVSIDTPSATGYEQQGYGTPTTMQTSGVGSGVGGVEASPVEGTSQTEKSSGMIAGIRGKVMGAVRAGVDNVFGSQKMNIEDETHKEEEESRIDAAKNK</sequence>
<comment type="caution">
    <text evidence="1">The sequence shown here is derived from an EMBL/GenBank/DDBJ whole genome shotgun (WGS) entry which is preliminary data.</text>
</comment>
<keyword evidence="2" id="KW-1185">Reference proteome</keyword>
<dbReference type="Proteomes" id="UP000268093">
    <property type="component" value="Unassembled WGS sequence"/>
</dbReference>
<reference evidence="1 2" key="1">
    <citation type="journal article" date="2018" name="New Phytol.">
        <title>Phylogenomics of Endogonaceae and evolution of mycorrhizas within Mucoromycota.</title>
        <authorList>
            <person name="Chang Y."/>
            <person name="Desiro A."/>
            <person name="Na H."/>
            <person name="Sandor L."/>
            <person name="Lipzen A."/>
            <person name="Clum A."/>
            <person name="Barry K."/>
            <person name="Grigoriev I.V."/>
            <person name="Martin F.M."/>
            <person name="Stajich J.E."/>
            <person name="Smith M.E."/>
            <person name="Bonito G."/>
            <person name="Spatafora J.W."/>
        </authorList>
    </citation>
    <scope>NUCLEOTIDE SEQUENCE [LARGE SCALE GENOMIC DNA]</scope>
    <source>
        <strain evidence="1 2">GMNB39</strain>
    </source>
</reference>
<evidence type="ECO:0000313" key="1">
    <source>
        <dbReference type="EMBL" id="RUP00764.1"/>
    </source>
</evidence>
<gene>
    <name evidence="1" type="ORF">BC936DRAFT_140714</name>
</gene>
<protein>
    <submittedName>
        <fullName evidence="1">Uncharacterized protein</fullName>
    </submittedName>
</protein>
<dbReference type="EMBL" id="RBNI01017684">
    <property type="protein sequence ID" value="RUP00764.1"/>
    <property type="molecule type" value="Genomic_DNA"/>
</dbReference>
<accession>A0A433ADH4</accession>
<proteinExistence type="predicted"/>
<organism evidence="1 2">
    <name type="scientific">Jimgerdemannia flammicorona</name>
    <dbReference type="NCBI Taxonomy" id="994334"/>
    <lineage>
        <taxon>Eukaryota</taxon>
        <taxon>Fungi</taxon>
        <taxon>Fungi incertae sedis</taxon>
        <taxon>Mucoromycota</taxon>
        <taxon>Mucoromycotina</taxon>
        <taxon>Endogonomycetes</taxon>
        <taxon>Endogonales</taxon>
        <taxon>Endogonaceae</taxon>
        <taxon>Jimgerdemannia</taxon>
    </lineage>
</organism>
<evidence type="ECO:0000313" key="2">
    <source>
        <dbReference type="Proteomes" id="UP000268093"/>
    </source>
</evidence>